<keyword evidence="2" id="KW-1185">Reference proteome</keyword>
<gene>
    <name evidence="1" type="ORF">ACKI1S_27960</name>
</gene>
<name>A0ABW9INA6_STRGJ</name>
<comment type="caution">
    <text evidence="1">The sequence shown here is derived from an EMBL/GenBank/DDBJ whole genome shotgun (WGS) entry which is preliminary data.</text>
</comment>
<reference evidence="1 2" key="1">
    <citation type="submission" date="2024-12" db="EMBL/GenBank/DDBJ databases">
        <title>Forecasting of Potato common scab and diversities of Pathogenic streptomyces spp. in china.</title>
        <authorList>
            <person name="Handique U."/>
            <person name="Wu J."/>
        </authorList>
    </citation>
    <scope>NUCLEOTIDE SEQUENCE [LARGE SCALE GENOMIC DNA]</scope>
    <source>
        <strain evidence="1 2">ZRIMU1585</strain>
    </source>
</reference>
<organism evidence="1 2">
    <name type="scientific">Streptomyces galilaeus</name>
    <dbReference type="NCBI Taxonomy" id="33899"/>
    <lineage>
        <taxon>Bacteria</taxon>
        <taxon>Bacillati</taxon>
        <taxon>Actinomycetota</taxon>
        <taxon>Actinomycetes</taxon>
        <taxon>Kitasatosporales</taxon>
        <taxon>Streptomycetaceae</taxon>
        <taxon>Streptomyces</taxon>
    </lineage>
</organism>
<dbReference type="Proteomes" id="UP001631993">
    <property type="component" value="Unassembled WGS sequence"/>
</dbReference>
<proteinExistence type="predicted"/>
<sequence length="146" mass="16183">MIVYRVAHATRTAFVPGPGDFPAGPYNGLSYRDKTPTLRRMISAHSGNATHHLGPCWDRFLNGISPNEVCGFDALDSLLDWFERWFLALNEAGFVVWVYDVPDADVRVGQDGQAVFRADAARLVRTEPLPLTDQQLALFGPGDIHT</sequence>
<accession>A0ABW9INA6</accession>
<dbReference type="EMBL" id="JBJVNE010000014">
    <property type="protein sequence ID" value="MFM9649971.1"/>
    <property type="molecule type" value="Genomic_DNA"/>
</dbReference>
<protein>
    <submittedName>
        <fullName evidence="1">Uncharacterized protein</fullName>
    </submittedName>
</protein>
<evidence type="ECO:0000313" key="1">
    <source>
        <dbReference type="EMBL" id="MFM9649971.1"/>
    </source>
</evidence>
<dbReference type="RefSeq" id="WP_409085276.1">
    <property type="nucleotide sequence ID" value="NZ_JBJVMW010000010.1"/>
</dbReference>
<evidence type="ECO:0000313" key="2">
    <source>
        <dbReference type="Proteomes" id="UP001631993"/>
    </source>
</evidence>